<gene>
    <name evidence="1" type="ORF">SAMN04489762_1162</name>
</gene>
<dbReference type="GeneID" id="301155802"/>
<dbReference type="EMBL" id="FOCD01000001">
    <property type="protein sequence ID" value="SEM83363.1"/>
    <property type="molecule type" value="Genomic_DNA"/>
</dbReference>
<evidence type="ECO:0000313" key="1">
    <source>
        <dbReference type="EMBL" id="SEM83363.1"/>
    </source>
</evidence>
<comment type="caution">
    <text evidence="1">The sequence shown here is derived from an EMBL/GenBank/DDBJ whole genome shotgun (WGS) entry which is preliminary data.</text>
</comment>
<name>A0AAX2EDI0_9BACI</name>
<dbReference type="RefSeq" id="WP_164072040.1">
    <property type="nucleotide sequence ID" value="NZ_CP008876.1"/>
</dbReference>
<accession>A0AAX2EDI0</accession>
<reference evidence="1 2" key="1">
    <citation type="submission" date="2016-10" db="EMBL/GenBank/DDBJ databases">
        <authorList>
            <person name="Varghese N."/>
            <person name="Submissions S."/>
        </authorList>
    </citation>
    <scope>NUCLEOTIDE SEQUENCE [LARGE SCALE GENOMIC DNA]</scope>
    <source>
        <strain evidence="1 2">DSM 21619</strain>
    </source>
</reference>
<sequence>MLYRIVREANGTKTYLKHSSSTSEMLFQSETEATDLMQKLNSQTNSDVRWSVQASIE</sequence>
<dbReference type="AlphaFoldDB" id="A0AAX2EDI0"/>
<proteinExistence type="predicted"/>
<evidence type="ECO:0000313" key="2">
    <source>
        <dbReference type="Proteomes" id="UP000199735"/>
    </source>
</evidence>
<protein>
    <recommendedName>
        <fullName evidence="3">DUF1508 domain-containing protein</fullName>
    </recommendedName>
</protein>
<evidence type="ECO:0008006" key="3">
    <source>
        <dbReference type="Google" id="ProtNLM"/>
    </source>
</evidence>
<organism evidence="1 2">
    <name type="scientific">Terribacillus saccharophilus</name>
    <dbReference type="NCBI Taxonomy" id="361277"/>
    <lineage>
        <taxon>Bacteria</taxon>
        <taxon>Bacillati</taxon>
        <taxon>Bacillota</taxon>
        <taxon>Bacilli</taxon>
        <taxon>Bacillales</taxon>
        <taxon>Bacillaceae</taxon>
        <taxon>Terribacillus</taxon>
    </lineage>
</organism>
<dbReference type="Proteomes" id="UP000199735">
    <property type="component" value="Unassembled WGS sequence"/>
</dbReference>